<reference evidence="4 5" key="1">
    <citation type="submission" date="2019-07" db="EMBL/GenBank/DDBJ databases">
        <title>Genome sequencing for Ferrovibrio sp. K5.</title>
        <authorList>
            <person name="Park S.-J."/>
        </authorList>
    </citation>
    <scope>NUCLEOTIDE SEQUENCE [LARGE SCALE GENOMIC DNA]</scope>
    <source>
        <strain evidence="4 5">K5</strain>
    </source>
</reference>
<proteinExistence type="inferred from homology"/>
<evidence type="ECO:0000313" key="4">
    <source>
        <dbReference type="EMBL" id="QDO96327.1"/>
    </source>
</evidence>
<evidence type="ECO:0000256" key="3">
    <source>
        <dbReference type="SAM" id="Phobius"/>
    </source>
</evidence>
<dbReference type="PANTHER" id="PTHR30413">
    <property type="entry name" value="INNER MEMBRANE TRANSPORT PERMEASE"/>
    <property type="match status" value="1"/>
</dbReference>
<feature type="transmembrane region" description="Helical" evidence="3">
    <location>
        <begin position="219"/>
        <end position="238"/>
    </location>
</feature>
<feature type="transmembrane region" description="Helical" evidence="3">
    <location>
        <begin position="102"/>
        <end position="123"/>
    </location>
</feature>
<comment type="similarity">
    <text evidence="1">Belongs to the ABC-2 integral membrane protein family.</text>
</comment>
<dbReference type="PANTHER" id="PTHR30413:SF10">
    <property type="entry name" value="CAPSULE POLYSACCHARIDE EXPORT INNER-MEMBRANE PROTEIN CTRC"/>
    <property type="match status" value="1"/>
</dbReference>
<keyword evidence="3" id="KW-0472">Membrane</keyword>
<sequence>MTRFAAYAAFADVDASIRRTLLGPLWSTMGLALVILCLGLFFGTVLKQQLPDFEIYIPFLAAGLIAWTFLAQCLHQSASLVWSFLNTLRHNRIPLLVPVLRVILRNVLVLALNIVTALIAAWIYSGSVAVQAWPLALGLILFVANTFWISYLAALASARFRDLPQLIAWAIHLAFFLTPILWVEYNLGRFEYLVSFNPFAWLIALVRQPLLGQPVTVDVWLAATALAAVGSAVCLWLTHRTAKRLPYWI</sequence>
<evidence type="ECO:0008006" key="6">
    <source>
        <dbReference type="Google" id="ProtNLM"/>
    </source>
</evidence>
<dbReference type="OrthoDB" id="9796017at2"/>
<accession>A0A516GXV1</accession>
<protein>
    <recommendedName>
        <fullName evidence="6">ABC transporter permease</fullName>
    </recommendedName>
</protein>
<dbReference type="Proteomes" id="UP000317496">
    <property type="component" value="Chromosome"/>
</dbReference>
<evidence type="ECO:0000256" key="1">
    <source>
        <dbReference type="ARBA" id="ARBA00007783"/>
    </source>
</evidence>
<keyword evidence="5" id="KW-1185">Reference proteome</keyword>
<feature type="transmembrane region" description="Helical" evidence="3">
    <location>
        <begin position="135"/>
        <end position="154"/>
    </location>
</feature>
<dbReference type="RefSeq" id="WP_144067308.1">
    <property type="nucleotide sequence ID" value="NZ_CP041636.1"/>
</dbReference>
<organism evidence="4 5">
    <name type="scientific">Ferrovibrio terrae</name>
    <dbReference type="NCBI Taxonomy" id="2594003"/>
    <lineage>
        <taxon>Bacteria</taxon>
        <taxon>Pseudomonadati</taxon>
        <taxon>Pseudomonadota</taxon>
        <taxon>Alphaproteobacteria</taxon>
        <taxon>Rhodospirillales</taxon>
        <taxon>Rhodospirillaceae</taxon>
        <taxon>Ferrovibrio</taxon>
    </lineage>
</organism>
<keyword evidence="3" id="KW-0812">Transmembrane</keyword>
<dbReference type="GO" id="GO:0015920">
    <property type="term" value="P:lipopolysaccharide transport"/>
    <property type="evidence" value="ECO:0007669"/>
    <property type="project" value="TreeGrafter"/>
</dbReference>
<evidence type="ECO:0000313" key="5">
    <source>
        <dbReference type="Proteomes" id="UP000317496"/>
    </source>
</evidence>
<dbReference type="KEGG" id="fer:FNB15_03110"/>
<evidence type="ECO:0000256" key="2">
    <source>
        <dbReference type="ARBA" id="ARBA00022448"/>
    </source>
</evidence>
<gene>
    <name evidence="4" type="ORF">FNB15_03110</name>
</gene>
<feature type="transmembrane region" description="Helical" evidence="3">
    <location>
        <begin position="166"/>
        <end position="183"/>
    </location>
</feature>
<keyword evidence="2" id="KW-0813">Transport</keyword>
<dbReference type="EMBL" id="CP041636">
    <property type="protein sequence ID" value="QDO96327.1"/>
    <property type="molecule type" value="Genomic_DNA"/>
</dbReference>
<dbReference type="AlphaFoldDB" id="A0A516GXV1"/>
<feature type="transmembrane region" description="Helical" evidence="3">
    <location>
        <begin position="25"/>
        <end position="43"/>
    </location>
</feature>
<feature type="transmembrane region" description="Helical" evidence="3">
    <location>
        <begin position="55"/>
        <end position="82"/>
    </location>
</feature>
<keyword evidence="3" id="KW-1133">Transmembrane helix</keyword>
<name>A0A516GXV1_9PROT</name>